<feature type="region of interest" description="Disordered" evidence="1">
    <location>
        <begin position="494"/>
        <end position="689"/>
    </location>
</feature>
<dbReference type="VEuPathDB" id="FungiDB:SPPG_08984"/>
<protein>
    <recommendedName>
        <fullName evidence="2">Formin GTPase-binding domain-containing protein</fullName>
    </recommendedName>
</protein>
<sequence>MFPFARRSTQPSHLQSSDSPSTSKKASLVSPQSNDIVETGLGRESPGNARDERPAGDQEVMPDPNVIDGWFDEIMESLLPETSAQKYPHDRAAQIKLDAESKWALVRAYRSKSSLFDEKAGKGTTPTGPRQQPSSPLDFTMFLMAYVGDGDTVYTADETLLNMIRKLRICVACELVGWTETFLQYDGLVYLTNLMRNISDKAEKSPHDWTLHLELTRTLRTLCCTQPFLSYLMNSGSILSHLCRILFGWWKQHHHHSDHWDRCIGRIPQVISPEESGKSKPKPRYQACSEIPEPSILKDSSTRPPMANRRVGLEVLSLVIEHGGWKCVVMALDTVAGASSVLEGDIIGCRDSNEFLPTPVTFMPWISVTHQVTLNRLRHWAGLTARAHSIYHTLKHTMASSKHYRYKNVPKTVPALEEGDGVEDADVVRYLKASIRFAVVLVSPGNRPNSESPAHIRRILDVAGWNKTLQKLKQSPHSSILATVERYMRENIDDASRTEVQAGTTQNRLSRPQSITSRHRPVLPTAIRPATSRVRSQRSQPGLASRRKHDAATRVAAQGSSGVVGIRRPGRRRVVVAGRSHGHGEINEHSLTSDESDPRHTLPNVAAAAENPTTTPEPEPEDNISPSTTVADGPNQEQSESSSWNNVSDGEDTCSDDTSSSEGEWDFGAAEGPGHDVTPAAEEPSVNAT</sequence>
<proteinExistence type="predicted"/>
<dbReference type="SUPFAM" id="SSF48371">
    <property type="entry name" value="ARM repeat"/>
    <property type="match status" value="1"/>
</dbReference>
<feature type="region of interest" description="Disordered" evidence="1">
    <location>
        <begin position="1"/>
        <end position="66"/>
    </location>
</feature>
<accession>A0A0L0HPP3</accession>
<gene>
    <name evidence="3" type="ORF">SPPG_08984</name>
</gene>
<dbReference type="GeneID" id="27692109"/>
<dbReference type="InParanoid" id="A0A0L0HPP3"/>
<dbReference type="Proteomes" id="UP000053201">
    <property type="component" value="Unassembled WGS sequence"/>
</dbReference>
<dbReference type="InterPro" id="IPR011989">
    <property type="entry name" value="ARM-like"/>
</dbReference>
<feature type="compositionally biased region" description="Polar residues" evidence="1">
    <location>
        <begin position="498"/>
        <end position="516"/>
    </location>
</feature>
<dbReference type="EMBL" id="KQ257452">
    <property type="protein sequence ID" value="KND03023.1"/>
    <property type="molecule type" value="Genomic_DNA"/>
</dbReference>
<reference evidence="3 4" key="1">
    <citation type="submission" date="2009-08" db="EMBL/GenBank/DDBJ databases">
        <title>The Genome Sequence of Spizellomyces punctatus strain DAOM BR117.</title>
        <authorList>
            <consortium name="The Broad Institute Genome Sequencing Platform"/>
            <person name="Russ C."/>
            <person name="Cuomo C."/>
            <person name="Shea T."/>
            <person name="Young S.K."/>
            <person name="Zeng Q."/>
            <person name="Koehrsen M."/>
            <person name="Haas B."/>
            <person name="Borodovsky M."/>
            <person name="Guigo R."/>
            <person name="Alvarado L."/>
            <person name="Berlin A."/>
            <person name="Bochicchio J."/>
            <person name="Borenstein D."/>
            <person name="Chapman S."/>
            <person name="Chen Z."/>
            <person name="Engels R."/>
            <person name="Freedman E."/>
            <person name="Gellesch M."/>
            <person name="Goldberg J."/>
            <person name="Griggs A."/>
            <person name="Gujja S."/>
            <person name="Heiman D."/>
            <person name="Hepburn T."/>
            <person name="Howarth C."/>
            <person name="Jen D."/>
            <person name="Larson L."/>
            <person name="Lewis B."/>
            <person name="Mehta T."/>
            <person name="Park D."/>
            <person name="Pearson M."/>
            <person name="Roberts A."/>
            <person name="Saif S."/>
            <person name="Shenoy N."/>
            <person name="Sisk P."/>
            <person name="Stolte C."/>
            <person name="Sykes S."/>
            <person name="Thomson T."/>
            <person name="Walk T."/>
            <person name="White J."/>
            <person name="Yandava C."/>
            <person name="Burger G."/>
            <person name="Gray M.W."/>
            <person name="Holland P.W.H."/>
            <person name="King N."/>
            <person name="Lang F.B.F."/>
            <person name="Roger A.J."/>
            <person name="Ruiz-Trillo I."/>
            <person name="Lander E."/>
            <person name="Nusbaum C."/>
        </authorList>
    </citation>
    <scope>NUCLEOTIDE SEQUENCE [LARGE SCALE GENOMIC DNA]</scope>
    <source>
        <strain evidence="3 4">DAOM BR117</strain>
    </source>
</reference>
<dbReference type="SMART" id="SM01140">
    <property type="entry name" value="Drf_GBD"/>
    <property type="match status" value="1"/>
</dbReference>
<evidence type="ECO:0000313" key="3">
    <source>
        <dbReference type="EMBL" id="KND03023.1"/>
    </source>
</evidence>
<dbReference type="InterPro" id="IPR016024">
    <property type="entry name" value="ARM-type_fold"/>
</dbReference>
<feature type="compositionally biased region" description="Low complexity" evidence="1">
    <location>
        <begin position="606"/>
        <end position="616"/>
    </location>
</feature>
<evidence type="ECO:0000313" key="4">
    <source>
        <dbReference type="Proteomes" id="UP000053201"/>
    </source>
</evidence>
<feature type="compositionally biased region" description="Polar residues" evidence="1">
    <location>
        <begin position="533"/>
        <end position="542"/>
    </location>
</feature>
<name>A0A0L0HPP3_SPIPD</name>
<dbReference type="AlphaFoldDB" id="A0A0L0HPP3"/>
<dbReference type="Gene3D" id="1.25.10.10">
    <property type="entry name" value="Leucine-rich Repeat Variant"/>
    <property type="match status" value="1"/>
</dbReference>
<dbReference type="InterPro" id="IPR010473">
    <property type="entry name" value="GTPase-bd"/>
</dbReference>
<feature type="domain" description="Formin GTPase-binding" evidence="2">
    <location>
        <begin position="59"/>
        <end position="244"/>
    </location>
</feature>
<dbReference type="GO" id="GO:0031267">
    <property type="term" value="F:small GTPase binding"/>
    <property type="evidence" value="ECO:0007669"/>
    <property type="project" value="InterPro"/>
</dbReference>
<dbReference type="GO" id="GO:0030036">
    <property type="term" value="P:actin cytoskeleton organization"/>
    <property type="evidence" value="ECO:0007669"/>
    <property type="project" value="InterPro"/>
</dbReference>
<feature type="compositionally biased region" description="Basic and acidic residues" evidence="1">
    <location>
        <begin position="582"/>
        <end position="600"/>
    </location>
</feature>
<feature type="compositionally biased region" description="Low complexity" evidence="1">
    <location>
        <begin position="16"/>
        <end position="27"/>
    </location>
</feature>
<organism evidence="3 4">
    <name type="scientific">Spizellomyces punctatus (strain DAOM BR117)</name>
    <dbReference type="NCBI Taxonomy" id="645134"/>
    <lineage>
        <taxon>Eukaryota</taxon>
        <taxon>Fungi</taxon>
        <taxon>Fungi incertae sedis</taxon>
        <taxon>Chytridiomycota</taxon>
        <taxon>Chytridiomycota incertae sedis</taxon>
        <taxon>Chytridiomycetes</taxon>
        <taxon>Spizellomycetales</taxon>
        <taxon>Spizellomycetaceae</taxon>
        <taxon>Spizellomyces</taxon>
    </lineage>
</organism>
<dbReference type="GO" id="GO:0003779">
    <property type="term" value="F:actin binding"/>
    <property type="evidence" value="ECO:0007669"/>
    <property type="project" value="InterPro"/>
</dbReference>
<dbReference type="OrthoDB" id="2130099at2759"/>
<evidence type="ECO:0000256" key="1">
    <source>
        <dbReference type="SAM" id="MobiDB-lite"/>
    </source>
</evidence>
<keyword evidence="4" id="KW-1185">Reference proteome</keyword>
<evidence type="ECO:0000259" key="2">
    <source>
        <dbReference type="SMART" id="SM01140"/>
    </source>
</evidence>
<dbReference type="RefSeq" id="XP_016611062.1">
    <property type="nucleotide sequence ID" value="XM_016757135.1"/>
</dbReference>
<dbReference type="Pfam" id="PF06371">
    <property type="entry name" value="Drf_GBD"/>
    <property type="match status" value="1"/>
</dbReference>